<dbReference type="GO" id="GO:0032298">
    <property type="term" value="P:positive regulation of DNA-templated DNA replication initiation"/>
    <property type="evidence" value="ECO:0007669"/>
    <property type="project" value="TreeGrafter"/>
</dbReference>
<dbReference type="InterPro" id="IPR036768">
    <property type="entry name" value="PolIII_chi_sf"/>
</dbReference>
<dbReference type="AlphaFoldDB" id="A0A318L1Z8"/>
<dbReference type="InterPro" id="IPR007459">
    <property type="entry name" value="DNA_pol3_chi"/>
</dbReference>
<dbReference type="GO" id="GO:0003887">
    <property type="term" value="F:DNA-directed DNA polymerase activity"/>
    <property type="evidence" value="ECO:0007669"/>
    <property type="project" value="InterPro"/>
</dbReference>
<dbReference type="GO" id="GO:0003677">
    <property type="term" value="F:DNA binding"/>
    <property type="evidence" value="ECO:0007669"/>
    <property type="project" value="InterPro"/>
</dbReference>
<comment type="caution">
    <text evidence="1">The sequence shown here is derived from an EMBL/GenBank/DDBJ whole genome shotgun (WGS) entry which is preliminary data.</text>
</comment>
<dbReference type="Proteomes" id="UP000247555">
    <property type="component" value="Unassembled WGS sequence"/>
</dbReference>
<gene>
    <name evidence="1" type="ORF">DFR34_101218</name>
</gene>
<dbReference type="GO" id="GO:0006260">
    <property type="term" value="P:DNA replication"/>
    <property type="evidence" value="ECO:0007669"/>
    <property type="project" value="InterPro"/>
</dbReference>
<dbReference type="RefSeq" id="WP_110389293.1">
    <property type="nucleotide sequence ID" value="NZ_CALCOA010000222.1"/>
</dbReference>
<name>A0A318L1Z8_9NEIS</name>
<evidence type="ECO:0000313" key="2">
    <source>
        <dbReference type="Proteomes" id="UP000247555"/>
    </source>
</evidence>
<dbReference type="Gene3D" id="3.40.50.10110">
    <property type="entry name" value="DNA polymerase III subunit chi"/>
    <property type="match status" value="1"/>
</dbReference>
<sequence length="142" mass="15871">MTQRIDFYHHVRDPLAFACKLAATVMGKGQRLLVLLADPAQLHAFDERLWTWQPTSFIPHCRLDEPIAADTPVLLATRLPPGPAPCPVLLNLSLGVPDEYSRFERLLEIVGEDPDSLARARQVARAYKAAGLETVYHDMTGR</sequence>
<evidence type="ECO:0000313" key="1">
    <source>
        <dbReference type="EMBL" id="PXX81986.1"/>
    </source>
</evidence>
<dbReference type="EMBL" id="QJKI01000001">
    <property type="protein sequence ID" value="PXX81986.1"/>
    <property type="molecule type" value="Genomic_DNA"/>
</dbReference>
<dbReference type="OrthoDB" id="5297568at2"/>
<protein>
    <submittedName>
        <fullName evidence="1">DNA polymerase III chi subunit</fullName>
    </submittedName>
</protein>
<accession>A0A318L1Z8</accession>
<organism evidence="1 2">
    <name type="scientific">Rivihabitans pingtungensis</name>
    <dbReference type="NCBI Taxonomy" id="1054498"/>
    <lineage>
        <taxon>Bacteria</taxon>
        <taxon>Pseudomonadati</taxon>
        <taxon>Pseudomonadota</taxon>
        <taxon>Betaproteobacteria</taxon>
        <taxon>Neisseriales</taxon>
        <taxon>Aquaspirillaceae</taxon>
        <taxon>Rivihabitans</taxon>
    </lineage>
</organism>
<reference evidence="1 2" key="1">
    <citation type="submission" date="2018-05" db="EMBL/GenBank/DDBJ databases">
        <title>Genomic Encyclopedia of Type Strains, Phase IV (KMG-IV): sequencing the most valuable type-strain genomes for metagenomic binning, comparative biology and taxonomic classification.</title>
        <authorList>
            <person name="Goeker M."/>
        </authorList>
    </citation>
    <scope>NUCLEOTIDE SEQUENCE [LARGE SCALE GENOMIC DNA]</scope>
    <source>
        <strain evidence="1 2">DSM 29661</strain>
    </source>
</reference>
<keyword evidence="2" id="KW-1185">Reference proteome</keyword>
<dbReference type="PANTHER" id="PTHR38767">
    <property type="entry name" value="DNA POLYMERASE III SUBUNIT CHI"/>
    <property type="match status" value="1"/>
</dbReference>
<dbReference type="Pfam" id="PF04364">
    <property type="entry name" value="DNA_pol3_chi"/>
    <property type="match status" value="1"/>
</dbReference>
<dbReference type="SUPFAM" id="SSF102400">
    <property type="entry name" value="DNA polymerase III chi subunit"/>
    <property type="match status" value="1"/>
</dbReference>
<dbReference type="PANTHER" id="PTHR38767:SF1">
    <property type="entry name" value="DNA POLYMERASE III SUBUNIT CHI"/>
    <property type="match status" value="1"/>
</dbReference>
<proteinExistence type="predicted"/>